<dbReference type="Proteomes" id="UP001148932">
    <property type="component" value="Unassembled WGS sequence"/>
</dbReference>
<evidence type="ECO:0000256" key="3">
    <source>
        <dbReference type="ARBA" id="ARBA00023457"/>
    </source>
</evidence>
<dbReference type="InterPro" id="IPR050684">
    <property type="entry name" value="HTH-Siroheme_Decarb"/>
</dbReference>
<reference evidence="8" key="1">
    <citation type="submission" date="2022-10" db="EMBL/GenBank/DDBJ databases">
        <title>Description of microaerobic benzene degrading bacteria.</title>
        <authorList>
            <person name="Bedics A."/>
            <person name="Tancsics A."/>
            <person name="Banerjee S."/>
        </authorList>
    </citation>
    <scope>NUCLEOTIDE SEQUENCE</scope>
    <source>
        <strain evidence="8">D2M1</strain>
    </source>
</reference>
<organism evidence="8 9">
    <name type="scientific">Acidovorax benzenivorans</name>
    <dbReference type="NCBI Taxonomy" id="2987520"/>
    <lineage>
        <taxon>Bacteria</taxon>
        <taxon>Pseudomonadati</taxon>
        <taxon>Pseudomonadota</taxon>
        <taxon>Betaproteobacteria</taxon>
        <taxon>Burkholderiales</taxon>
        <taxon>Comamonadaceae</taxon>
        <taxon>Acidovorax</taxon>
    </lineage>
</organism>
<gene>
    <name evidence="8" type="ORF">OIN59_09225</name>
</gene>
<evidence type="ECO:0000259" key="7">
    <source>
        <dbReference type="Pfam" id="PF22451"/>
    </source>
</evidence>
<feature type="domain" description="Siroheme decarboxylase AsnC-like ligand binding" evidence="6">
    <location>
        <begin position="70"/>
        <end position="140"/>
    </location>
</feature>
<comment type="caution">
    <text evidence="8">The sequence shown here is derived from an EMBL/GenBank/DDBJ whole genome shotgun (WGS) entry which is preliminary data.</text>
</comment>
<dbReference type="InterPro" id="IPR053953">
    <property type="entry name" value="NirdL-like_HTH"/>
</dbReference>
<dbReference type="PANTHER" id="PTHR43413">
    <property type="entry name" value="TRANSCRIPTIONAL REGULATOR, ASNC FAMILY"/>
    <property type="match status" value="1"/>
</dbReference>
<feature type="domain" description="Siroheme decarboxylase NirL-like HTH" evidence="7">
    <location>
        <begin position="178"/>
        <end position="216"/>
    </location>
</feature>
<evidence type="ECO:0000259" key="6">
    <source>
        <dbReference type="Pfam" id="PF17805"/>
    </source>
</evidence>
<feature type="domain" description="Siroheme decarboxylase NirL-like HTH" evidence="7">
    <location>
        <begin position="12"/>
        <end position="54"/>
    </location>
</feature>
<comment type="pathway">
    <text evidence="2">Porphyrin-containing compound metabolism.</text>
</comment>
<dbReference type="PANTHER" id="PTHR43413:SF1">
    <property type="entry name" value="SIROHEME DECARBOXYLASE NIRL SUBUNIT"/>
    <property type="match status" value="1"/>
</dbReference>
<evidence type="ECO:0000313" key="8">
    <source>
        <dbReference type="EMBL" id="MDD2177617.1"/>
    </source>
</evidence>
<keyword evidence="9" id="KW-1185">Reference proteome</keyword>
<dbReference type="EMBL" id="JAPCKI010000004">
    <property type="protein sequence ID" value="MDD2177617.1"/>
    <property type="molecule type" value="Genomic_DNA"/>
</dbReference>
<comment type="catalytic activity">
    <reaction evidence="5">
        <text>siroheme + 2 H(+) = 12,18-didecarboxysiroheme + 2 CO2</text>
        <dbReference type="Rhea" id="RHEA:19093"/>
        <dbReference type="ChEBI" id="CHEBI:15378"/>
        <dbReference type="ChEBI" id="CHEBI:16526"/>
        <dbReference type="ChEBI" id="CHEBI:60052"/>
        <dbReference type="ChEBI" id="CHEBI:140497"/>
        <dbReference type="EC" id="4.1.1.111"/>
    </reaction>
</comment>
<dbReference type="EC" id="4.1.1.111" evidence="4"/>
<accession>A0ABT5RV90</accession>
<dbReference type="Pfam" id="PF22451">
    <property type="entry name" value="NirdL-like_HTH"/>
    <property type="match status" value="2"/>
</dbReference>
<dbReference type="Pfam" id="PF17805">
    <property type="entry name" value="AsnC_trans_reg2"/>
    <property type="match status" value="2"/>
</dbReference>
<dbReference type="Gene3D" id="3.30.70.3460">
    <property type="match status" value="2"/>
</dbReference>
<protein>
    <recommendedName>
        <fullName evidence="4">siroheme decarboxylase</fullName>
        <ecNumber evidence="4">4.1.1.111</ecNumber>
    </recommendedName>
</protein>
<evidence type="ECO:0000256" key="4">
    <source>
        <dbReference type="ARBA" id="ARBA00023471"/>
    </source>
</evidence>
<dbReference type="InterPro" id="IPR040523">
    <property type="entry name" value="AsnC_trans_reg2"/>
</dbReference>
<proteinExistence type="inferred from homology"/>
<dbReference type="RefSeq" id="WP_274109470.1">
    <property type="nucleotide sequence ID" value="NZ_JAPCKI010000004.1"/>
</dbReference>
<evidence type="ECO:0000256" key="2">
    <source>
        <dbReference type="ARBA" id="ARBA00023444"/>
    </source>
</evidence>
<evidence type="ECO:0000256" key="1">
    <source>
        <dbReference type="ARBA" id="ARBA00023239"/>
    </source>
</evidence>
<evidence type="ECO:0000313" key="9">
    <source>
        <dbReference type="Proteomes" id="UP001148932"/>
    </source>
</evidence>
<comment type="similarity">
    <text evidence="3">Belongs to the Ahb/Nir family.</text>
</comment>
<keyword evidence="1" id="KW-0456">Lyase</keyword>
<sequence length="336" mass="36253">MARHDHAHDLPLLNAWQRGFPLCPAPFDVLGQALGRPAGEVIAACERLQRAGVLGRIGGVFAPGAGGAGLLAAMAVPRERLEAVAAAVSRHAGVSHNYERENTLNLWFVANAATPAALEQLLAQIERDTGLAVLRLPMLRPYRIDLGFDLGQRSAAAGGMTRTAATPVAAHEAALAALAEHGLPLVERPFDAWAEALGQRTEDVLGTLSRWLAQGTLSRFGMVVRHHEVGYTANAMTVFDVPDDEVDACGERLACQPGITLAYRRARAGRWGYNLYCMVHGQERGEVLALVEQAALQAGVARHRHEVLFSLRRFTQRGPRRFAAAHPTPPEAPRHA</sequence>
<evidence type="ECO:0000256" key="5">
    <source>
        <dbReference type="ARBA" id="ARBA00048470"/>
    </source>
</evidence>
<name>A0ABT5RV90_9BURK</name>
<feature type="domain" description="Siroheme decarboxylase AsnC-like ligand binding" evidence="6">
    <location>
        <begin position="229"/>
        <end position="314"/>
    </location>
</feature>